<organism evidence="1 2">
    <name type="scientific">Fictibacillus aquaticus</name>
    <dbReference type="NCBI Taxonomy" id="2021314"/>
    <lineage>
        <taxon>Bacteria</taxon>
        <taxon>Bacillati</taxon>
        <taxon>Bacillota</taxon>
        <taxon>Bacilli</taxon>
        <taxon>Bacillales</taxon>
        <taxon>Fictibacillaceae</taxon>
        <taxon>Fictibacillus</taxon>
    </lineage>
</organism>
<evidence type="ECO:0008006" key="3">
    <source>
        <dbReference type="Google" id="ProtNLM"/>
    </source>
</evidence>
<sequence>MCLDCQNCGGSASNGNQKLFFIQTEDSTALTFNSETTVLTLPVVNEQSLQPVKIDGTVQVAATISLGLTSYQYTVLMRLYRNGTLLTTKTLTQGAALSLSLAFTQITGIPLTYVDNGALFGTNTYTVTLEFSQRSSASVSTAVQSRALNAVVFAI</sequence>
<dbReference type="AlphaFoldDB" id="A0A235FAA8"/>
<evidence type="ECO:0000313" key="1">
    <source>
        <dbReference type="EMBL" id="OYD57665.1"/>
    </source>
</evidence>
<protein>
    <recommendedName>
        <fullName evidence="3">Exosporium protein C</fullName>
    </recommendedName>
</protein>
<dbReference type="Proteomes" id="UP000215059">
    <property type="component" value="Unassembled WGS sequence"/>
</dbReference>
<dbReference type="EMBL" id="NOII01000003">
    <property type="protein sequence ID" value="OYD57665.1"/>
    <property type="molecule type" value="Genomic_DNA"/>
</dbReference>
<evidence type="ECO:0000313" key="2">
    <source>
        <dbReference type="Proteomes" id="UP000215059"/>
    </source>
</evidence>
<dbReference type="OrthoDB" id="2943029at2"/>
<proteinExistence type="predicted"/>
<keyword evidence="2" id="KW-1185">Reference proteome</keyword>
<comment type="caution">
    <text evidence="1">The sequence shown here is derived from an EMBL/GenBank/DDBJ whole genome shotgun (WGS) entry which is preliminary data.</text>
</comment>
<reference evidence="1 2" key="1">
    <citation type="submission" date="2017-07" db="EMBL/GenBank/DDBJ databases">
        <title>Fictibacillus sp. nov. GDSW-R2A3 Genome sequencing and assembly.</title>
        <authorList>
            <person name="Mayilraj S."/>
        </authorList>
    </citation>
    <scope>NUCLEOTIDE SEQUENCE [LARGE SCALE GENOMIC DNA]</scope>
    <source>
        <strain evidence="1 2">GDSW-R2A3</strain>
    </source>
</reference>
<dbReference type="RefSeq" id="WP_094253016.1">
    <property type="nucleotide sequence ID" value="NZ_JBHLXL010000001.1"/>
</dbReference>
<gene>
    <name evidence="1" type="ORF">CGZ90_13450</name>
</gene>
<name>A0A235FAA8_9BACL</name>
<accession>A0A235FAA8</accession>